<reference evidence="5" key="1">
    <citation type="submission" date="2016-10" db="EMBL/GenBank/DDBJ databases">
        <authorList>
            <person name="Varghese N."/>
            <person name="Submissions S."/>
        </authorList>
    </citation>
    <scope>NUCLEOTIDE SEQUENCE [LARGE SCALE GENOMIC DNA]</scope>
    <source>
        <strain evidence="5">CGMCC 1.12397</strain>
    </source>
</reference>
<keyword evidence="6" id="KW-1185">Reference proteome</keyword>
<keyword evidence="1" id="KW-0597">Phosphoprotein</keyword>
<evidence type="ECO:0000313" key="5">
    <source>
        <dbReference type="Proteomes" id="UP000199289"/>
    </source>
</evidence>
<dbReference type="SUPFAM" id="SSF52172">
    <property type="entry name" value="CheY-like"/>
    <property type="match status" value="1"/>
</dbReference>
<feature type="domain" description="Response regulatory" evidence="2">
    <location>
        <begin position="13"/>
        <end position="137"/>
    </location>
</feature>
<dbReference type="CDD" id="cd17557">
    <property type="entry name" value="REC_Rcp-like"/>
    <property type="match status" value="1"/>
</dbReference>
<evidence type="ECO:0000313" key="3">
    <source>
        <dbReference type="EMBL" id="RDI70702.1"/>
    </source>
</evidence>
<dbReference type="PANTHER" id="PTHR44520:SF2">
    <property type="entry name" value="RESPONSE REGULATOR RCP1"/>
    <property type="match status" value="1"/>
</dbReference>
<evidence type="ECO:0000256" key="1">
    <source>
        <dbReference type="PROSITE-ProRule" id="PRU00169"/>
    </source>
</evidence>
<dbReference type="GO" id="GO:0000160">
    <property type="term" value="P:phosphorelay signal transduction system"/>
    <property type="evidence" value="ECO:0007669"/>
    <property type="project" value="InterPro"/>
</dbReference>
<dbReference type="AlphaFoldDB" id="A0A1H1B9T1"/>
<protein>
    <submittedName>
        <fullName evidence="3 4">Response regulator</fullName>
    </submittedName>
</protein>
<accession>A0A1H1B9T1</accession>
<name>A0A1H1B9T1_9EURY</name>
<dbReference type="InterPro" id="IPR001789">
    <property type="entry name" value="Sig_transdc_resp-reg_receiver"/>
</dbReference>
<dbReference type="Proteomes" id="UP000255421">
    <property type="component" value="Unassembled WGS sequence"/>
</dbReference>
<organism evidence="4 5">
    <name type="scientific">Halopelagius longus</name>
    <dbReference type="NCBI Taxonomy" id="1236180"/>
    <lineage>
        <taxon>Archaea</taxon>
        <taxon>Methanobacteriati</taxon>
        <taxon>Methanobacteriota</taxon>
        <taxon>Stenosarchaea group</taxon>
        <taxon>Halobacteria</taxon>
        <taxon>Halobacteriales</taxon>
        <taxon>Haloferacaceae</taxon>
    </lineage>
</organism>
<reference evidence="3 6" key="3">
    <citation type="submission" date="2018-07" db="EMBL/GenBank/DDBJ databases">
        <title>Genome sequence of extremly halophilic archaeon Halopelagius longus strain BC12-B1.</title>
        <authorList>
            <person name="Zhang X."/>
        </authorList>
    </citation>
    <scope>NUCLEOTIDE SEQUENCE [LARGE SCALE GENOMIC DNA]</scope>
    <source>
        <strain evidence="3 6">BC12-B1</strain>
    </source>
</reference>
<dbReference type="PROSITE" id="PS50110">
    <property type="entry name" value="RESPONSE_REGULATORY"/>
    <property type="match status" value="1"/>
</dbReference>
<dbReference type="PANTHER" id="PTHR44520">
    <property type="entry name" value="RESPONSE REGULATOR RCP1-RELATED"/>
    <property type="match status" value="1"/>
</dbReference>
<gene>
    <name evidence="3" type="ORF">DWB78_02590</name>
    <name evidence="4" type="ORF">SAMN05216278_1704</name>
</gene>
<dbReference type="EMBL" id="FNKQ01000002">
    <property type="protein sequence ID" value="SDQ48738.1"/>
    <property type="molecule type" value="Genomic_DNA"/>
</dbReference>
<dbReference type="EMBL" id="QQST01000001">
    <property type="protein sequence ID" value="RDI70702.1"/>
    <property type="molecule type" value="Genomic_DNA"/>
</dbReference>
<dbReference type="InterPro" id="IPR011006">
    <property type="entry name" value="CheY-like_superfamily"/>
</dbReference>
<sequence>MSPNSNPGDEPLRVLVVEDNPGDVWLIEEAFEELDVESSVTYLTDGAEALDFLLRRLGDGAGGLDLTILDLNVPKIDGRTILERITNDSDLYSPPVVVFSGSRSPDDIRETYELGAEGYFVKPADPDRFIETVQDIGESAADSERLPPGEFREFA</sequence>
<reference evidence="4" key="2">
    <citation type="submission" date="2016-10" db="EMBL/GenBank/DDBJ databases">
        <authorList>
            <person name="de Groot N.N."/>
        </authorList>
    </citation>
    <scope>NUCLEOTIDE SEQUENCE [LARGE SCALE GENOMIC DNA]</scope>
    <source>
        <strain evidence="4">CGMCC 1.12397</strain>
    </source>
</reference>
<dbReference type="Proteomes" id="UP000199289">
    <property type="component" value="Unassembled WGS sequence"/>
</dbReference>
<dbReference type="RefSeq" id="WP_092535823.1">
    <property type="nucleotide sequence ID" value="NZ_FNKQ01000002.1"/>
</dbReference>
<dbReference type="SMART" id="SM00448">
    <property type="entry name" value="REC"/>
    <property type="match status" value="1"/>
</dbReference>
<proteinExistence type="predicted"/>
<dbReference type="InterPro" id="IPR052893">
    <property type="entry name" value="TCS_response_regulator"/>
</dbReference>
<feature type="modified residue" description="4-aspartylphosphate" evidence="1">
    <location>
        <position position="70"/>
    </location>
</feature>
<evidence type="ECO:0000259" key="2">
    <source>
        <dbReference type="PROSITE" id="PS50110"/>
    </source>
</evidence>
<evidence type="ECO:0000313" key="4">
    <source>
        <dbReference type="EMBL" id="SDQ48738.1"/>
    </source>
</evidence>
<dbReference type="Gene3D" id="3.40.50.2300">
    <property type="match status" value="1"/>
</dbReference>
<dbReference type="Pfam" id="PF00072">
    <property type="entry name" value="Response_reg"/>
    <property type="match status" value="1"/>
</dbReference>
<dbReference type="OrthoDB" id="9652at2157"/>
<evidence type="ECO:0000313" key="6">
    <source>
        <dbReference type="Proteomes" id="UP000255421"/>
    </source>
</evidence>